<reference evidence="2" key="1">
    <citation type="submission" date="2020-04" db="EMBL/GenBank/DDBJ databases">
        <authorList>
            <person name="Alioto T."/>
            <person name="Alioto T."/>
            <person name="Gomez Garrido J."/>
        </authorList>
    </citation>
    <scope>NUCLEOTIDE SEQUENCE</scope>
    <source>
        <strain evidence="2">A484AB</strain>
    </source>
</reference>
<dbReference type="AlphaFoldDB" id="A0A7D9EGI1"/>
<accession>A0A7D9EGI1</accession>
<dbReference type="OrthoDB" id="5982747at2759"/>
<protein>
    <submittedName>
        <fullName evidence="2">Scavenger receptor cysteine-rich type 1 M130</fullName>
    </submittedName>
</protein>
<sequence>PEKTNNLSEVLTNLCELSAEKLVNDAEVCHGFPIDSEPENSVNFVPENSVCSVYSVNESTQVSDSETNVLDSNDLLPVNILKSVNIRFSQTESKIKHLEDNLHSSLNGIINDISMLKNRLSINNAGDKYMGLAALQAENEKLKNDNESLVERLNNALFINSDLNTRVKDLEKEKSCLVTAIKLVQSSDKISAFKDCKNNEASNADDTEMNQTNQNSVGQHSKPESIILSGDESSQHVRSLKRKYKSKKVANSSKSKIQYDSSNEKSHTNSTKHQRKNKQSTYDQNDSVIIDADLDADVTGLNSKSAINREKKVTVIARDSIIKNIQGWRLSNPQNHVVVKSFAGANSTDMEDYLRPILRKEPDKIIVDVGTNDISHQSARRVAQGIANLGTQIVQESPATSLVISSILPRTDKPELSKKVVETNELIKAFCNGNNWEFMDHAAIDSSCLNMRGLHLNRKGTTTIARNISSYISTT</sequence>
<dbReference type="InterPro" id="IPR013830">
    <property type="entry name" value="SGNH_hydro"/>
</dbReference>
<feature type="compositionally biased region" description="Polar residues" evidence="1">
    <location>
        <begin position="209"/>
        <end position="219"/>
    </location>
</feature>
<feature type="region of interest" description="Disordered" evidence="1">
    <location>
        <begin position="201"/>
        <end position="284"/>
    </location>
</feature>
<keyword evidence="3" id="KW-1185">Reference proteome</keyword>
<gene>
    <name evidence="2" type="ORF">PACLA_8A020137</name>
</gene>
<keyword evidence="2" id="KW-0675">Receptor</keyword>
<name>A0A7D9EGI1_PARCT</name>
<proteinExistence type="predicted"/>
<evidence type="ECO:0000256" key="1">
    <source>
        <dbReference type="SAM" id="MobiDB-lite"/>
    </source>
</evidence>
<dbReference type="Proteomes" id="UP001152795">
    <property type="component" value="Unassembled WGS sequence"/>
</dbReference>
<feature type="compositionally biased region" description="Basic residues" evidence="1">
    <location>
        <begin position="238"/>
        <end position="248"/>
    </location>
</feature>
<evidence type="ECO:0000313" key="3">
    <source>
        <dbReference type="Proteomes" id="UP001152795"/>
    </source>
</evidence>
<comment type="caution">
    <text evidence="2">The sequence shown here is derived from an EMBL/GenBank/DDBJ whole genome shotgun (WGS) entry which is preliminary data.</text>
</comment>
<dbReference type="Pfam" id="PF13472">
    <property type="entry name" value="Lipase_GDSL_2"/>
    <property type="match status" value="1"/>
</dbReference>
<feature type="non-terminal residue" evidence="2">
    <location>
        <position position="1"/>
    </location>
</feature>
<evidence type="ECO:0000313" key="2">
    <source>
        <dbReference type="EMBL" id="CAB4006788.1"/>
    </source>
</evidence>
<dbReference type="EMBL" id="CACRXK020005602">
    <property type="protein sequence ID" value="CAB4006788.1"/>
    <property type="molecule type" value="Genomic_DNA"/>
</dbReference>
<dbReference type="SUPFAM" id="SSF52266">
    <property type="entry name" value="SGNH hydrolase"/>
    <property type="match status" value="1"/>
</dbReference>
<dbReference type="Gene3D" id="3.40.50.12700">
    <property type="match status" value="1"/>
</dbReference>
<dbReference type="Gene3D" id="3.40.50.12690">
    <property type="match status" value="1"/>
</dbReference>
<organism evidence="2 3">
    <name type="scientific">Paramuricea clavata</name>
    <name type="common">Red gorgonian</name>
    <name type="synonym">Violescent sea-whip</name>
    <dbReference type="NCBI Taxonomy" id="317549"/>
    <lineage>
        <taxon>Eukaryota</taxon>
        <taxon>Metazoa</taxon>
        <taxon>Cnidaria</taxon>
        <taxon>Anthozoa</taxon>
        <taxon>Octocorallia</taxon>
        <taxon>Malacalcyonacea</taxon>
        <taxon>Plexauridae</taxon>
        <taxon>Paramuricea</taxon>
    </lineage>
</organism>